<feature type="region of interest" description="Disordered" evidence="1">
    <location>
        <begin position="1"/>
        <end position="37"/>
    </location>
</feature>
<reference evidence="3 4" key="1">
    <citation type="journal article" date="2024" name="Nat. Commun.">
        <title>Phylogenomics reveals the evolutionary origins of lichenization in chlorophyte algae.</title>
        <authorList>
            <person name="Puginier C."/>
            <person name="Libourel C."/>
            <person name="Otte J."/>
            <person name="Skaloud P."/>
            <person name="Haon M."/>
            <person name="Grisel S."/>
            <person name="Petersen M."/>
            <person name="Berrin J.G."/>
            <person name="Delaux P.M."/>
            <person name="Dal Grande F."/>
            <person name="Keller J."/>
        </authorList>
    </citation>
    <scope>NUCLEOTIDE SEQUENCE [LARGE SCALE GENOMIC DNA]</scope>
    <source>
        <strain evidence="3 4">SAG 2043</strain>
    </source>
</reference>
<feature type="compositionally biased region" description="Polar residues" evidence="1">
    <location>
        <begin position="549"/>
        <end position="558"/>
    </location>
</feature>
<dbReference type="GO" id="GO:0034501">
    <property type="term" value="P:protein localization to kinetochore"/>
    <property type="evidence" value="ECO:0007669"/>
    <property type="project" value="InterPro"/>
</dbReference>
<dbReference type="PANTHER" id="PTHR16520">
    <property type="entry name" value="KINETOCHORE SCAFFOLD 1"/>
    <property type="match status" value="1"/>
</dbReference>
<comment type="caution">
    <text evidence="3">The sequence shown here is derived from an EMBL/GenBank/DDBJ whole genome shotgun (WGS) entry which is preliminary data.</text>
</comment>
<feature type="compositionally biased region" description="Polar residues" evidence="1">
    <location>
        <begin position="217"/>
        <end position="227"/>
    </location>
</feature>
<dbReference type="GO" id="GO:0005634">
    <property type="term" value="C:nucleus"/>
    <property type="evidence" value="ECO:0007669"/>
    <property type="project" value="TreeGrafter"/>
</dbReference>
<evidence type="ECO:0000256" key="1">
    <source>
        <dbReference type="SAM" id="MobiDB-lite"/>
    </source>
</evidence>
<dbReference type="EMBL" id="JALJOR010000007">
    <property type="protein sequence ID" value="KAK9814134.1"/>
    <property type="molecule type" value="Genomic_DNA"/>
</dbReference>
<feature type="region of interest" description="Disordered" evidence="1">
    <location>
        <begin position="201"/>
        <end position="232"/>
    </location>
</feature>
<feature type="compositionally biased region" description="Polar residues" evidence="1">
    <location>
        <begin position="614"/>
        <end position="636"/>
    </location>
</feature>
<feature type="region of interest" description="Disordered" evidence="1">
    <location>
        <begin position="549"/>
        <end position="570"/>
    </location>
</feature>
<evidence type="ECO:0000313" key="3">
    <source>
        <dbReference type="EMBL" id="KAK9814134.1"/>
    </source>
</evidence>
<proteinExistence type="predicted"/>
<feature type="region of interest" description="Disordered" evidence="1">
    <location>
        <begin position="88"/>
        <end position="112"/>
    </location>
</feature>
<dbReference type="InterPro" id="IPR037388">
    <property type="entry name" value="Blinkin"/>
</dbReference>
<protein>
    <recommendedName>
        <fullName evidence="2">Spc7 kinetochore protein domain-containing protein</fullName>
    </recommendedName>
</protein>
<evidence type="ECO:0000259" key="2">
    <source>
        <dbReference type="SMART" id="SM00787"/>
    </source>
</evidence>
<feature type="domain" description="Spc7 kinetochore protein" evidence="2">
    <location>
        <begin position="905"/>
        <end position="1235"/>
    </location>
</feature>
<organism evidence="3 4">
    <name type="scientific">[Myrmecia] bisecta</name>
    <dbReference type="NCBI Taxonomy" id="41462"/>
    <lineage>
        <taxon>Eukaryota</taxon>
        <taxon>Viridiplantae</taxon>
        <taxon>Chlorophyta</taxon>
        <taxon>core chlorophytes</taxon>
        <taxon>Trebouxiophyceae</taxon>
        <taxon>Trebouxiales</taxon>
        <taxon>Trebouxiaceae</taxon>
        <taxon>Myrmecia</taxon>
    </lineage>
</organism>
<dbReference type="Pfam" id="PF08317">
    <property type="entry name" value="Spc7"/>
    <property type="match status" value="1"/>
</dbReference>
<name>A0AAW1PX33_9CHLO</name>
<dbReference type="GO" id="GO:0008608">
    <property type="term" value="P:attachment of spindle microtubules to kinetochore"/>
    <property type="evidence" value="ECO:0007669"/>
    <property type="project" value="InterPro"/>
</dbReference>
<accession>A0AAW1PX33</accession>
<dbReference type="SMART" id="SM00787">
    <property type="entry name" value="Spc7"/>
    <property type="match status" value="1"/>
</dbReference>
<feature type="compositionally biased region" description="Low complexity" evidence="1">
    <location>
        <begin position="670"/>
        <end position="683"/>
    </location>
</feature>
<feature type="compositionally biased region" description="Basic residues" evidence="1">
    <location>
        <begin position="22"/>
        <end position="32"/>
    </location>
</feature>
<feature type="region of interest" description="Disordered" evidence="1">
    <location>
        <begin position="403"/>
        <end position="425"/>
    </location>
</feature>
<dbReference type="PANTHER" id="PTHR16520:SF3">
    <property type="entry name" value="KINETOCHORE SCAFFOLD 1"/>
    <property type="match status" value="1"/>
</dbReference>
<keyword evidence="4" id="KW-1185">Reference proteome</keyword>
<feature type="region of interest" description="Disordered" evidence="1">
    <location>
        <begin position="613"/>
        <end position="696"/>
    </location>
</feature>
<sequence length="1413" mass="148059">MKRDRPILGEIGDQQAKDTPNRRRKKARKSLGRRVSFAPDSQLETMHLFQKDAFVHSPIEPQLNRSWASADLQSAAGAGSSSGPYLNNFRLDPLAEPASPAGSQFPAGLQQQRSEGNLTAELASPGGALAGRGLGMGDITLNITAGVPGLGTLLEEDEADLQSASHSRENNNTNDTISVGMELTIASGRILDAAYQPEEAAAPAGPFGRPSKAFSLPNATSPSQAPTHHNDTDDLSLGYSNVLHDGVHPVWGAAADATAHVGQGEGDVGPPDNQVNKWGFVPGEDDTMELNLEHKGRLMMGEVTYNHIYGSSTDTTGRALAAGRMEMQMAGQDDTTGNLSERLRCQDATLDGLRDAMEHNLQSPQQLCEPVGQDAAPADEDATGDLLQDEDQGELQQQDLSVPLQDAESRDGGAADASPEAPRDDTLAFLKSTGKDMTTRLLLEDDVTDAGPMGNVRRRLHELKGMQSVDMGGYGRSDSSGPHTLALLQTTGRTTQLLARTNAAAASWQAAADDSTIKPTNGTTRLLADYTMASVIGKASTLLATVQPANPSGLSQGQPSAAQDLDDLDAPPELPAGWTSAVAPAAATPAPTANLTANLTALLAIPGGPLLQRTPPQASSIHALQQPNGATATSVTAPKAQPADTTAIQAGPASPEAAVAHNPAGFALGRSPAPRRSVPRSVAKPAASEDQAAEPESMMYSAVKMARTPIGPKSVPRTAAAQRSAVPAAAEVKQPFIGFSAVKPGRTPVSLAKSVSRTAAKTPAEPAAEAEVMYSALKMARTPIGSKCAPRSARAAAPEQAIFGGLKLARTPVGQVPAVVLQSATVAAPDEVQMENAGLDLASARPDVMPGGLQLMQSPVGLTASPLPTYPLAVAAAAGAIPGGHKLARTPVGGVPAVVAAAQAATSAPSPAPAQELAPITFQDFLKEIDMQFHDHMRRGTSINFADLAQDPPPANLQESYALMAIIAPEVAEYEAGIATLQAEIQQRKTSVARKESALAENNPAIFQAVQLAGGAEVDHIKRSVALLKKVCRQRTLVAWKEWRASMEAHRGTSLQTHLQLLQHDSAFLESNLDQLRQVAKKVDQFVAGSRTELTAQLTRHRDAVTQRERVKAMRTSVADLQQANTGRWQRMQASEQRLATLKAKHATLGAAREELSARLDRLSEAEGRDVTVSPGSWARKLALSNASAGSVLNKVEDLDILMGCQGWRLEGAAEGRSAGELVLRFGDLFRLRLLTSGEASSRTTQGLLELTRPEEAAYVPADRRGLAACLAGASKAGGSSLQQWQLTNAAPAQVTGAVQQLSVRLGRINDLLAELDGLRLAFPRLSTVTCAGPAIQLALLNLDAEVHFVVTLDCGADFPAGMTACDAKVCFCGASRITAAEVIAAANSVGFGPPFGHHFGTRTVLDSLGSDA</sequence>
<gene>
    <name evidence="3" type="ORF">WJX72_001123</name>
</gene>
<dbReference type="Proteomes" id="UP001489004">
    <property type="component" value="Unassembled WGS sequence"/>
</dbReference>
<evidence type="ECO:0000313" key="4">
    <source>
        <dbReference type="Proteomes" id="UP001489004"/>
    </source>
</evidence>
<dbReference type="InterPro" id="IPR013253">
    <property type="entry name" value="Spc7_domain"/>
</dbReference>